<dbReference type="PANTHER" id="PTHR32114:SF2">
    <property type="entry name" value="ABC TRANSPORTER ABCH.3"/>
    <property type="match status" value="1"/>
</dbReference>
<feature type="coiled-coil region" evidence="1">
    <location>
        <begin position="362"/>
        <end position="393"/>
    </location>
</feature>
<dbReference type="EMBL" id="SEWW01000007">
    <property type="protein sequence ID" value="NGZ44918.1"/>
    <property type="molecule type" value="Genomic_DNA"/>
</dbReference>
<sequence>MTNDRPYLFLNRLIVVTHSGTVAFDEKFHRGVNVIRGQNSSGKSTIANFIFYALGGDFSNWTTEALKCRDVIAEVEINGATITLKRHITQGGLQPMSIFWDTYEESKKDSINWQTYPYKQGTVSNTASFTNVIFNALSFPEVKSDLDSNITIHQILRLLYIDQDTPTQNLFRFERFDLPLTRQAISEVLLGVYDDSLYTQRLAYRNAVKENDEKKRQFEGINRVYGQSGTATNLRSVQKEIELSQKELESIDIAILELREKSIVRTTTRTALNSEKIQADLIPVKNQISDTIAKINQYEFEISDSKQFVSTLEKRVEELNYSLLTRRILGELPLTHCPQCLSQLENDVQEGHCFLCKQPLTEEAEKANAKRLKQEMELQIKESKSMLEEKDRILVELYGQLPVFIEKARALQKQLDTSIEASQTTRDERIDGLLISKGGAEKKIEFLTQQIAAVEMLELLKKELAELAALTERLRIEILQKEEQQKHKFQEALQKIKEYTLFILRNDLDRQDEFRKGHIIDVNFHKDSYSLDDGNNFSASSKTYFKNAVLFSIFFASLELDFFRYPRFILCDNMEDKGMEKIRTQNLQNLITTMSERFEKDHQIIFTTSMIADELNDTDYCVGQSYDREHKTLHV</sequence>
<name>A0ABX0EXU9_9BACT</name>
<dbReference type="Gene3D" id="3.40.50.300">
    <property type="entry name" value="P-loop containing nucleotide triphosphate hydrolases"/>
    <property type="match status" value="1"/>
</dbReference>
<evidence type="ECO:0000259" key="2">
    <source>
        <dbReference type="Pfam" id="PF13476"/>
    </source>
</evidence>
<gene>
    <name evidence="3" type="ORF">EWU23_10565</name>
</gene>
<evidence type="ECO:0000313" key="4">
    <source>
        <dbReference type="Proteomes" id="UP001318301"/>
    </source>
</evidence>
<feature type="domain" description="Rad50/SbcC-type AAA" evidence="2">
    <location>
        <begin position="28"/>
        <end position="251"/>
    </location>
</feature>
<protein>
    <recommendedName>
        <fullName evidence="2">Rad50/SbcC-type AAA domain-containing protein</fullName>
    </recommendedName>
</protein>
<evidence type="ECO:0000313" key="3">
    <source>
        <dbReference type="EMBL" id="NGZ44918.1"/>
    </source>
</evidence>
<dbReference type="RefSeq" id="WP_166231988.1">
    <property type="nucleotide sequence ID" value="NZ_CBCSIJ010000016.1"/>
</dbReference>
<accession>A0ABX0EXU9</accession>
<reference evidence="3 4" key="1">
    <citation type="submission" date="2019-02" db="EMBL/GenBank/DDBJ databases">
        <title>Genome of a new Bacteroidetes strain.</title>
        <authorList>
            <person name="Pitt A."/>
        </authorList>
    </citation>
    <scope>NUCLEOTIDE SEQUENCE [LARGE SCALE GENOMIC DNA]</scope>
    <source>
        <strain evidence="3 4">50C-KIRBA</strain>
    </source>
</reference>
<dbReference type="Proteomes" id="UP001318301">
    <property type="component" value="Unassembled WGS sequence"/>
</dbReference>
<keyword evidence="1" id="KW-0175">Coiled coil</keyword>
<comment type="caution">
    <text evidence="3">The sequence shown here is derived from an EMBL/GenBank/DDBJ whole genome shotgun (WGS) entry which is preliminary data.</text>
</comment>
<dbReference type="Pfam" id="PF13476">
    <property type="entry name" value="AAA_23"/>
    <property type="match status" value="1"/>
</dbReference>
<dbReference type="SUPFAM" id="SSF52540">
    <property type="entry name" value="P-loop containing nucleoside triphosphate hydrolases"/>
    <property type="match status" value="2"/>
</dbReference>
<evidence type="ECO:0000256" key="1">
    <source>
        <dbReference type="SAM" id="Coils"/>
    </source>
</evidence>
<feature type="coiled-coil region" evidence="1">
    <location>
        <begin position="234"/>
        <end position="261"/>
    </location>
</feature>
<dbReference type="InterPro" id="IPR027417">
    <property type="entry name" value="P-loop_NTPase"/>
</dbReference>
<organism evidence="3 4">
    <name type="scientific">Aquirufa beregesia</name>
    <dbReference type="NCBI Taxonomy" id="2516556"/>
    <lineage>
        <taxon>Bacteria</taxon>
        <taxon>Pseudomonadati</taxon>
        <taxon>Bacteroidota</taxon>
        <taxon>Cytophagia</taxon>
        <taxon>Cytophagales</taxon>
        <taxon>Flectobacillaceae</taxon>
        <taxon>Aquirufa</taxon>
    </lineage>
</organism>
<dbReference type="PANTHER" id="PTHR32114">
    <property type="entry name" value="ABC TRANSPORTER ABCH.3"/>
    <property type="match status" value="1"/>
</dbReference>
<proteinExistence type="predicted"/>
<dbReference type="InterPro" id="IPR038729">
    <property type="entry name" value="Rad50/SbcC_AAA"/>
</dbReference>
<feature type="coiled-coil region" evidence="1">
    <location>
        <begin position="453"/>
        <end position="499"/>
    </location>
</feature>
<keyword evidence="4" id="KW-1185">Reference proteome</keyword>